<reference evidence="9 10" key="1">
    <citation type="submission" date="2019-01" db="EMBL/GenBank/DDBJ databases">
        <title>Genome sequence of the Antarctic species Gelidibacter gilvus ACAM 158(T).</title>
        <authorList>
            <person name="Bowman J.P."/>
        </authorList>
    </citation>
    <scope>NUCLEOTIDE SEQUENCE [LARGE SCALE GENOMIC DNA]</scope>
    <source>
        <strain evidence="9 10">IC158</strain>
    </source>
</reference>
<evidence type="ECO:0000256" key="7">
    <source>
        <dbReference type="HAMAP-Rule" id="MF_02060"/>
    </source>
</evidence>
<keyword evidence="1 7" id="KW-0820">tRNA-binding</keyword>
<comment type="similarity">
    <text evidence="7">Belongs to the class IV-like SAM-binding methyltransferase superfamily. RNA methyltransferase TrmH family.</text>
</comment>
<evidence type="ECO:0000259" key="8">
    <source>
        <dbReference type="Pfam" id="PF00588"/>
    </source>
</evidence>
<dbReference type="InterPro" id="IPR001537">
    <property type="entry name" value="SpoU_MeTrfase"/>
</dbReference>
<feature type="binding site" evidence="7">
    <location>
        <position position="152"/>
    </location>
    <ligand>
        <name>S-adenosyl-L-methionine</name>
        <dbReference type="ChEBI" id="CHEBI:59789"/>
    </ligand>
</feature>
<dbReference type="OrthoDB" id="9785673at2"/>
<dbReference type="SUPFAM" id="SSF75217">
    <property type="entry name" value="alpha/beta knot"/>
    <property type="match status" value="1"/>
</dbReference>
<dbReference type="AlphaFoldDB" id="A0A4Q0XJH2"/>
<dbReference type="GO" id="GO:0141100">
    <property type="term" value="F:tRNA (guanine(18)-2'-O)-methyltransferase activity"/>
    <property type="evidence" value="ECO:0007669"/>
    <property type="project" value="UniProtKB-UniRule"/>
</dbReference>
<comment type="caution">
    <text evidence="7">Lacks conserved residue(s) required for the propagation of feature annotation.</text>
</comment>
<dbReference type="GO" id="GO:0002938">
    <property type="term" value="P:tRNA guanine ribose methylation"/>
    <property type="evidence" value="ECO:0007669"/>
    <property type="project" value="UniProtKB-UniRule"/>
</dbReference>
<comment type="catalytic activity">
    <reaction evidence="7">
        <text>guanosine(18) in tRNA + S-adenosyl-L-methionine = 2'-O-methylguanosine(18) in tRNA + S-adenosyl-L-homocysteine + H(+)</text>
        <dbReference type="Rhea" id="RHEA:20077"/>
        <dbReference type="Rhea" id="RHEA-COMP:10190"/>
        <dbReference type="Rhea" id="RHEA-COMP:10192"/>
        <dbReference type="ChEBI" id="CHEBI:15378"/>
        <dbReference type="ChEBI" id="CHEBI:57856"/>
        <dbReference type="ChEBI" id="CHEBI:59789"/>
        <dbReference type="ChEBI" id="CHEBI:74269"/>
        <dbReference type="ChEBI" id="CHEBI:74445"/>
        <dbReference type="EC" id="2.1.1.34"/>
    </reaction>
</comment>
<comment type="caution">
    <text evidence="9">The sequence shown here is derived from an EMBL/GenBank/DDBJ whole genome shotgun (WGS) entry which is preliminary data.</text>
</comment>
<evidence type="ECO:0000256" key="3">
    <source>
        <dbReference type="ARBA" id="ARBA00022679"/>
    </source>
</evidence>
<evidence type="ECO:0000256" key="1">
    <source>
        <dbReference type="ARBA" id="ARBA00022555"/>
    </source>
</evidence>
<keyword evidence="10" id="KW-1185">Reference proteome</keyword>
<evidence type="ECO:0000256" key="5">
    <source>
        <dbReference type="ARBA" id="ARBA00022694"/>
    </source>
</evidence>
<dbReference type="PANTHER" id="PTHR43453:SF1">
    <property type="entry name" value="TRNA_RRNA METHYLTRANSFERASE SPOU TYPE DOMAIN-CONTAINING PROTEIN"/>
    <property type="match status" value="1"/>
</dbReference>
<dbReference type="Proteomes" id="UP000289792">
    <property type="component" value="Unassembled WGS sequence"/>
</dbReference>
<proteinExistence type="inferred from homology"/>
<dbReference type="HAMAP" id="MF_02060">
    <property type="entry name" value="tRNA_methyltr_TrmH"/>
    <property type="match status" value="1"/>
</dbReference>
<accession>A0A4Q0XJH2</accession>
<dbReference type="RefSeq" id="WP_129017107.1">
    <property type="nucleotide sequence ID" value="NZ_SDDZ01000004.1"/>
</dbReference>
<dbReference type="InterPro" id="IPR033671">
    <property type="entry name" value="TrmH"/>
</dbReference>
<dbReference type="Pfam" id="PF00588">
    <property type="entry name" value="SpoU_methylase"/>
    <property type="match status" value="1"/>
</dbReference>
<dbReference type="InterPro" id="IPR029026">
    <property type="entry name" value="tRNA_m1G_MTases_N"/>
</dbReference>
<dbReference type="InterPro" id="IPR029028">
    <property type="entry name" value="Alpha/beta_knot_MTases"/>
</dbReference>
<protein>
    <recommendedName>
        <fullName evidence="7">tRNA (guanosine(18)-2'-O)-methyltransferase</fullName>
        <ecNumber evidence="7">2.1.1.34</ecNumber>
    </recommendedName>
    <alternativeName>
        <fullName evidence="7">tRNA [Gm18] methyltransferase</fullName>
    </alternativeName>
</protein>
<evidence type="ECO:0000256" key="2">
    <source>
        <dbReference type="ARBA" id="ARBA00022603"/>
    </source>
</evidence>
<feature type="binding site" evidence="7">
    <location>
        <position position="161"/>
    </location>
    <ligand>
        <name>S-adenosyl-L-methionine</name>
        <dbReference type="ChEBI" id="CHEBI:59789"/>
    </ligand>
</feature>
<keyword evidence="4 7" id="KW-0949">S-adenosyl-L-methionine</keyword>
<dbReference type="EC" id="2.1.1.34" evidence="7"/>
<comment type="function">
    <text evidence="7">Catalyzes the 2'-O methylation of guanosine at position 18 in tRNA.</text>
</comment>
<dbReference type="PANTHER" id="PTHR43453">
    <property type="entry name" value="RRNA METHYLASE-LIKE"/>
    <property type="match status" value="1"/>
</dbReference>
<keyword evidence="2 7" id="KW-0489">Methyltransferase</keyword>
<evidence type="ECO:0000256" key="4">
    <source>
        <dbReference type="ARBA" id="ARBA00022691"/>
    </source>
</evidence>
<dbReference type="GO" id="GO:0000049">
    <property type="term" value="F:tRNA binding"/>
    <property type="evidence" value="ECO:0007669"/>
    <property type="project" value="UniProtKB-UniRule"/>
</dbReference>
<feature type="domain" description="tRNA/rRNA methyltransferase SpoU type" evidence="8">
    <location>
        <begin position="33"/>
        <end position="171"/>
    </location>
</feature>
<evidence type="ECO:0000313" key="9">
    <source>
        <dbReference type="EMBL" id="RXJ50155.1"/>
    </source>
</evidence>
<keyword evidence="6 7" id="KW-0694">RNA-binding</keyword>
<dbReference type="CDD" id="cd18092">
    <property type="entry name" value="SpoU-like_TrmH"/>
    <property type="match status" value="1"/>
</dbReference>
<dbReference type="EMBL" id="SDDZ01000004">
    <property type="protein sequence ID" value="RXJ50155.1"/>
    <property type="molecule type" value="Genomic_DNA"/>
</dbReference>
<organism evidence="9 10">
    <name type="scientific">Gelidibacter gilvus</name>
    <dbReference type="NCBI Taxonomy" id="59602"/>
    <lineage>
        <taxon>Bacteria</taxon>
        <taxon>Pseudomonadati</taxon>
        <taxon>Bacteroidota</taxon>
        <taxon>Flavobacteriia</taxon>
        <taxon>Flavobacteriales</taxon>
        <taxon>Flavobacteriaceae</taxon>
        <taxon>Gelidibacter</taxon>
    </lineage>
</organism>
<feature type="binding site" evidence="7">
    <location>
        <position position="109"/>
    </location>
    <ligand>
        <name>S-adenosyl-L-methionine</name>
        <dbReference type="ChEBI" id="CHEBI:59789"/>
    </ligand>
</feature>
<evidence type="ECO:0000256" key="6">
    <source>
        <dbReference type="ARBA" id="ARBA00022884"/>
    </source>
</evidence>
<evidence type="ECO:0000313" key="10">
    <source>
        <dbReference type="Proteomes" id="UP000289792"/>
    </source>
</evidence>
<keyword evidence="3 7" id="KW-0808">Transferase</keyword>
<keyword evidence="5 7" id="KW-0819">tRNA processing</keyword>
<gene>
    <name evidence="7" type="primary">trmH</name>
    <name evidence="9" type="ORF">ESZ48_09225</name>
</gene>
<name>A0A4Q0XJH2_9FLAO</name>
<dbReference type="Gene3D" id="3.40.1280.10">
    <property type="match status" value="1"/>
</dbReference>
<sequence>MIDLQLLEHLESHLTTQRKARFDAVITNRTKHFTVATEDVYQLHNTSAVIRSCDVFGIQEVHIVEERNSKRIDREIAMGSQKWVDLKRFHTVKDCIKNLKQNGYQIVATTPHENDQLLADFDITKKSCFFFGRETEGLSQEVLDAADCYLKIPMVGFTESLNISVSAAIILQDVTNKLRRSDIEWQLSEQEQLEKRLDWVSKTLKSYDGIVARYYQEVKST</sequence>